<dbReference type="CDD" id="cd00018">
    <property type="entry name" value="AP2"/>
    <property type="match status" value="1"/>
</dbReference>
<keyword evidence="3" id="KW-0238">DNA-binding</keyword>
<keyword evidence="2" id="KW-0805">Transcription regulation</keyword>
<name>A0A2P5YQF3_GOSBA</name>
<proteinExistence type="inferred from homology"/>
<dbReference type="InterPro" id="IPR036955">
    <property type="entry name" value="AP2/ERF_dom_sf"/>
</dbReference>
<evidence type="ECO:0000256" key="7">
    <source>
        <dbReference type="SAM" id="MobiDB-lite"/>
    </source>
</evidence>
<comment type="similarity">
    <text evidence="6">Belongs to the AP2/ERF transcription factor family. ERF subfamily.</text>
</comment>
<evidence type="ECO:0000256" key="2">
    <source>
        <dbReference type="ARBA" id="ARBA00023015"/>
    </source>
</evidence>
<dbReference type="EMBL" id="KZ662894">
    <property type="protein sequence ID" value="PPS17803.1"/>
    <property type="molecule type" value="Genomic_DNA"/>
</dbReference>
<feature type="domain" description="AP2/ERF" evidence="8">
    <location>
        <begin position="161"/>
        <end position="218"/>
    </location>
</feature>
<evidence type="ECO:0000256" key="5">
    <source>
        <dbReference type="ARBA" id="ARBA00023242"/>
    </source>
</evidence>
<evidence type="ECO:0000259" key="8">
    <source>
        <dbReference type="PROSITE" id="PS51032"/>
    </source>
</evidence>
<sequence length="332" mass="36942">MCEIVKKVANKKEKAFVENSRGGVYQKQHNQWSFMYQPVMTEEAMLLPEVSREREMSAMVSALTHVLAGDIPEELPPDDNLDGFDSTTVVDNNSFTTSSSGFGGKKREREEQEEGDGVMAVEGLGPFSADVRVLEGNNPAKLIPLYEYKSNEKYREEPRRRYRGVRQRPWGKWAAEIRDPFKAARVWLGTFDTAEAAARAYGEAALRFRGNKAKLNFPENVKLISLPPPPPLAINPTTTHFPISDSPNTLFSIPSSQVSGQYIDYTQFFRGSGNYFQSQSQQQQRRLIVLSTSSGQNLNLGSSSASQGGGVGDFSVHAWPSDSGDYYTSTSR</sequence>
<dbReference type="Proteomes" id="UP000239757">
    <property type="component" value="Unassembled WGS sequence"/>
</dbReference>
<dbReference type="GO" id="GO:0009873">
    <property type="term" value="P:ethylene-activated signaling pathway"/>
    <property type="evidence" value="ECO:0007669"/>
    <property type="project" value="InterPro"/>
</dbReference>
<reference evidence="9 10" key="1">
    <citation type="submission" date="2015-01" db="EMBL/GenBank/DDBJ databases">
        <title>Genome of allotetraploid Gossypium barbadense reveals genomic plasticity and fiber elongation in cotton evolution.</title>
        <authorList>
            <person name="Chen X."/>
            <person name="Liu X."/>
            <person name="Zhao B."/>
            <person name="Zheng H."/>
            <person name="Hu Y."/>
            <person name="Lu G."/>
            <person name="Yang C."/>
            <person name="Chen J."/>
            <person name="Shan C."/>
            <person name="Zhang L."/>
            <person name="Zhou Y."/>
            <person name="Wang L."/>
            <person name="Guo W."/>
            <person name="Bai Y."/>
            <person name="Ruan J."/>
            <person name="Shangguan X."/>
            <person name="Mao Y."/>
            <person name="Jiang J."/>
            <person name="Zhu Y."/>
            <person name="Lei J."/>
            <person name="Kang H."/>
            <person name="Chen S."/>
            <person name="He X."/>
            <person name="Wang R."/>
            <person name="Wang Y."/>
            <person name="Chen J."/>
            <person name="Wang L."/>
            <person name="Yu S."/>
            <person name="Wang B."/>
            <person name="Wei J."/>
            <person name="Song S."/>
            <person name="Lu X."/>
            <person name="Gao Z."/>
            <person name="Gu W."/>
            <person name="Deng X."/>
            <person name="Ma D."/>
            <person name="Wang S."/>
            <person name="Liang W."/>
            <person name="Fang L."/>
            <person name="Cai C."/>
            <person name="Zhu X."/>
            <person name="Zhou B."/>
            <person name="Zhang Y."/>
            <person name="Chen Z."/>
            <person name="Xu S."/>
            <person name="Zhu R."/>
            <person name="Wang S."/>
            <person name="Zhang T."/>
            <person name="Zhao G."/>
        </authorList>
    </citation>
    <scope>NUCLEOTIDE SEQUENCE [LARGE SCALE GENOMIC DNA]</scope>
    <source>
        <strain evidence="10">cv. Xinhai21</strain>
        <tissue evidence="9">Leaf</tissue>
    </source>
</reference>
<accession>A0A2P5YQF3</accession>
<evidence type="ECO:0000256" key="1">
    <source>
        <dbReference type="ARBA" id="ARBA00004123"/>
    </source>
</evidence>
<dbReference type="PRINTS" id="PR00367">
    <property type="entry name" value="ETHRSPELEMNT"/>
</dbReference>
<dbReference type="InterPro" id="IPR001471">
    <property type="entry name" value="AP2/ERF_dom"/>
</dbReference>
<dbReference type="Gene3D" id="3.30.730.10">
    <property type="entry name" value="AP2/ERF domain"/>
    <property type="match status" value="1"/>
</dbReference>
<evidence type="ECO:0000256" key="6">
    <source>
        <dbReference type="ARBA" id="ARBA00024343"/>
    </source>
</evidence>
<evidence type="ECO:0000313" key="10">
    <source>
        <dbReference type="Proteomes" id="UP000239757"/>
    </source>
</evidence>
<evidence type="ECO:0000256" key="3">
    <source>
        <dbReference type="ARBA" id="ARBA00023125"/>
    </source>
</evidence>
<dbReference type="OrthoDB" id="1925932at2759"/>
<dbReference type="GO" id="GO:0003677">
    <property type="term" value="F:DNA binding"/>
    <property type="evidence" value="ECO:0007669"/>
    <property type="project" value="UniProtKB-KW"/>
</dbReference>
<dbReference type="InterPro" id="IPR044808">
    <property type="entry name" value="ERF_plant"/>
</dbReference>
<evidence type="ECO:0000256" key="4">
    <source>
        <dbReference type="ARBA" id="ARBA00023163"/>
    </source>
</evidence>
<evidence type="ECO:0000313" key="9">
    <source>
        <dbReference type="EMBL" id="PPS17803.1"/>
    </source>
</evidence>
<dbReference type="PANTHER" id="PTHR31190">
    <property type="entry name" value="DNA-BINDING DOMAIN"/>
    <property type="match status" value="1"/>
</dbReference>
<comment type="subcellular location">
    <subcellularLocation>
        <location evidence="1">Nucleus</location>
    </subcellularLocation>
</comment>
<dbReference type="AlphaFoldDB" id="A0A2P5YQF3"/>
<dbReference type="FunFam" id="3.30.730.10:FF:000001">
    <property type="entry name" value="Ethylene-responsive transcription factor 2"/>
    <property type="match status" value="1"/>
</dbReference>
<dbReference type="PANTHER" id="PTHR31190:SF445">
    <property type="entry name" value="ETHYLENE-RESPONSIVE TRANSCRIPTION FACTOR RAP2-6"/>
    <property type="match status" value="1"/>
</dbReference>
<dbReference type="GO" id="GO:0005634">
    <property type="term" value="C:nucleus"/>
    <property type="evidence" value="ECO:0007669"/>
    <property type="project" value="UniProtKB-SubCell"/>
</dbReference>
<organism evidence="9 10">
    <name type="scientific">Gossypium barbadense</name>
    <name type="common">Sea Island cotton</name>
    <name type="synonym">Hibiscus barbadensis</name>
    <dbReference type="NCBI Taxonomy" id="3634"/>
    <lineage>
        <taxon>Eukaryota</taxon>
        <taxon>Viridiplantae</taxon>
        <taxon>Streptophyta</taxon>
        <taxon>Embryophyta</taxon>
        <taxon>Tracheophyta</taxon>
        <taxon>Spermatophyta</taxon>
        <taxon>Magnoliopsida</taxon>
        <taxon>eudicotyledons</taxon>
        <taxon>Gunneridae</taxon>
        <taxon>Pentapetalae</taxon>
        <taxon>rosids</taxon>
        <taxon>malvids</taxon>
        <taxon>Malvales</taxon>
        <taxon>Malvaceae</taxon>
        <taxon>Malvoideae</taxon>
        <taxon>Gossypium</taxon>
    </lineage>
</organism>
<dbReference type="SMART" id="SM00380">
    <property type="entry name" value="AP2"/>
    <property type="match status" value="1"/>
</dbReference>
<dbReference type="InterPro" id="IPR016177">
    <property type="entry name" value="DNA-bd_dom_sf"/>
</dbReference>
<gene>
    <name evidence="9" type="ORF">GOBAR_AA02775</name>
</gene>
<dbReference type="PROSITE" id="PS51032">
    <property type="entry name" value="AP2_ERF"/>
    <property type="match status" value="1"/>
</dbReference>
<dbReference type="GO" id="GO:0003700">
    <property type="term" value="F:DNA-binding transcription factor activity"/>
    <property type="evidence" value="ECO:0007669"/>
    <property type="project" value="InterPro"/>
</dbReference>
<feature type="region of interest" description="Disordered" evidence="7">
    <location>
        <begin position="87"/>
        <end position="115"/>
    </location>
</feature>
<dbReference type="SUPFAM" id="SSF54171">
    <property type="entry name" value="DNA-binding domain"/>
    <property type="match status" value="1"/>
</dbReference>
<dbReference type="Pfam" id="PF00847">
    <property type="entry name" value="AP2"/>
    <property type="match status" value="1"/>
</dbReference>
<keyword evidence="5" id="KW-0539">Nucleus</keyword>
<protein>
    <recommendedName>
        <fullName evidence="8">AP2/ERF domain-containing protein</fullName>
    </recommendedName>
</protein>
<keyword evidence="4" id="KW-0804">Transcription</keyword>